<dbReference type="InterPro" id="IPR000210">
    <property type="entry name" value="BTB/POZ_dom"/>
</dbReference>
<feature type="compositionally biased region" description="Basic and acidic residues" evidence="1">
    <location>
        <begin position="378"/>
        <end position="391"/>
    </location>
</feature>
<comment type="caution">
    <text evidence="3">The sequence shown here is derived from an EMBL/GenBank/DDBJ whole genome shotgun (WGS) entry which is preliminary data.</text>
</comment>
<accession>A0A559M0C2</accession>
<gene>
    <name evidence="3" type="ORF">LAWI1_G007780</name>
</gene>
<feature type="compositionally biased region" description="Basic and acidic residues" evidence="1">
    <location>
        <begin position="87"/>
        <end position="104"/>
    </location>
</feature>
<reference evidence="3 4" key="1">
    <citation type="submission" date="2018-05" db="EMBL/GenBank/DDBJ databases">
        <title>Genome sequencing and assembly of the regulated plant pathogen Lachnellula willkommii and related sister species for the development of diagnostic species identification markers.</title>
        <authorList>
            <person name="Giroux E."/>
            <person name="Bilodeau G."/>
        </authorList>
    </citation>
    <scope>NUCLEOTIDE SEQUENCE [LARGE SCALE GENOMIC DNA]</scope>
    <source>
        <strain evidence="3 4">CBS 172.35</strain>
    </source>
</reference>
<dbReference type="PROSITE" id="PS50097">
    <property type="entry name" value="BTB"/>
    <property type="match status" value="1"/>
</dbReference>
<evidence type="ECO:0000259" key="2">
    <source>
        <dbReference type="PROSITE" id="PS50097"/>
    </source>
</evidence>
<name>A0A559M0C2_9HELO</name>
<protein>
    <recommendedName>
        <fullName evidence="2">BTB domain-containing protein</fullName>
    </recommendedName>
</protein>
<dbReference type="CDD" id="cd18186">
    <property type="entry name" value="BTB_POZ_ZBTB_KLHL-like"/>
    <property type="match status" value="1"/>
</dbReference>
<sequence>MFVLRHQSKIIPVRVGPHAEEFPVHREILRKSEYFRRALDGEFKEASLQAIDLPEEDPSIFSFVVSYLYEDKFLPIKPVATVLVADPDKGKGKEINPEDIHSDTGDGTDTAGSASDERYVVLDTLENNSLFWPLDSKLLLEAAAEEINAVGDKSEHGSRDNEKNLAGIAPIVSAHHALWSQSGLHVGIVVSREDHHLLKIDFSRTMACLLLHSLFHETILLVRVRESEIADPVVEDRMSPEDLRTWSYAYSLSIDVYVCANRYLMQDFKAAISAFIINNFEIAGLDAAQPSVLQSCKTLHDGVSLMDPLLRKVFARVGFLQARLWKNFREEISVFYEENPKLVAIIMKEMIERREEDVKDDLPAMDRHIPPPPPPPFEEIHIVDGPRRYRR</sequence>
<dbReference type="EMBL" id="QGML01003634">
    <property type="protein sequence ID" value="TVY86400.1"/>
    <property type="molecule type" value="Genomic_DNA"/>
</dbReference>
<dbReference type="InterPro" id="IPR011333">
    <property type="entry name" value="SKP1/BTB/POZ_sf"/>
</dbReference>
<evidence type="ECO:0000256" key="1">
    <source>
        <dbReference type="SAM" id="MobiDB-lite"/>
    </source>
</evidence>
<feature type="region of interest" description="Disordered" evidence="1">
    <location>
        <begin position="87"/>
        <end position="113"/>
    </location>
</feature>
<dbReference type="PANTHER" id="PTHR47843:SF6">
    <property type="entry name" value="BTB DOMAIN-CONTAINING PROTEIN"/>
    <property type="match status" value="1"/>
</dbReference>
<feature type="domain" description="BTB" evidence="2">
    <location>
        <begin position="7"/>
        <end position="72"/>
    </location>
</feature>
<dbReference type="AlphaFoldDB" id="A0A559M0C2"/>
<dbReference type="PANTHER" id="PTHR47843">
    <property type="entry name" value="BTB DOMAIN-CONTAINING PROTEIN-RELATED"/>
    <property type="match status" value="1"/>
</dbReference>
<evidence type="ECO:0000313" key="3">
    <source>
        <dbReference type="EMBL" id="TVY86400.1"/>
    </source>
</evidence>
<feature type="region of interest" description="Disordered" evidence="1">
    <location>
        <begin position="365"/>
        <end position="391"/>
    </location>
</feature>
<keyword evidence="4" id="KW-1185">Reference proteome</keyword>
<proteinExistence type="predicted"/>
<dbReference type="SUPFAM" id="SSF54695">
    <property type="entry name" value="POZ domain"/>
    <property type="match status" value="1"/>
</dbReference>
<dbReference type="Proteomes" id="UP000315522">
    <property type="component" value="Unassembled WGS sequence"/>
</dbReference>
<dbReference type="Pfam" id="PF00651">
    <property type="entry name" value="BTB"/>
    <property type="match status" value="1"/>
</dbReference>
<evidence type="ECO:0000313" key="4">
    <source>
        <dbReference type="Proteomes" id="UP000315522"/>
    </source>
</evidence>
<dbReference type="Gene3D" id="3.30.710.10">
    <property type="entry name" value="Potassium Channel Kv1.1, Chain A"/>
    <property type="match status" value="1"/>
</dbReference>
<organism evidence="3 4">
    <name type="scientific">Lachnellula willkommii</name>
    <dbReference type="NCBI Taxonomy" id="215461"/>
    <lineage>
        <taxon>Eukaryota</taxon>
        <taxon>Fungi</taxon>
        <taxon>Dikarya</taxon>
        <taxon>Ascomycota</taxon>
        <taxon>Pezizomycotina</taxon>
        <taxon>Leotiomycetes</taxon>
        <taxon>Helotiales</taxon>
        <taxon>Lachnaceae</taxon>
        <taxon>Lachnellula</taxon>
    </lineage>
</organism>